<dbReference type="AlphaFoldDB" id="A0A285CPB4"/>
<protein>
    <submittedName>
        <fullName evidence="2">Uncharacterized protein</fullName>
    </submittedName>
</protein>
<dbReference type="Proteomes" id="UP000219467">
    <property type="component" value="Unassembled WGS sequence"/>
</dbReference>
<dbReference type="RefSeq" id="WP_235840945.1">
    <property type="nucleotide sequence ID" value="NZ_OAOQ01000004.1"/>
</dbReference>
<reference evidence="3" key="1">
    <citation type="submission" date="2017-08" db="EMBL/GenBank/DDBJ databases">
        <authorList>
            <person name="Varghese N."/>
            <person name="Submissions S."/>
        </authorList>
    </citation>
    <scope>NUCLEOTIDE SEQUENCE [LARGE SCALE GENOMIC DNA]</scope>
    <source>
        <strain evidence="3">JA234</strain>
    </source>
</reference>
<gene>
    <name evidence="2" type="ORF">SAMN05878503_10418</name>
</gene>
<evidence type="ECO:0000256" key="1">
    <source>
        <dbReference type="SAM" id="Phobius"/>
    </source>
</evidence>
<evidence type="ECO:0000313" key="2">
    <source>
        <dbReference type="EMBL" id="SNX69399.1"/>
    </source>
</evidence>
<feature type="transmembrane region" description="Helical" evidence="1">
    <location>
        <begin position="42"/>
        <end position="63"/>
    </location>
</feature>
<feature type="transmembrane region" description="Helical" evidence="1">
    <location>
        <begin position="70"/>
        <end position="88"/>
    </location>
</feature>
<keyword evidence="1" id="KW-1133">Transmembrane helix</keyword>
<name>A0A285CPB4_9RHOB</name>
<proteinExistence type="predicted"/>
<sequence length="250" mass="26810">MVPLFAAIFILWAVAMQPAPWPRGRAGWLHADRLGGLAGTVFAQAFLVVGCFAVGCGIGAFLPATPDLPVTGPLVLSLAALVLARLAVDPHGLAMIVDHRPASPTQAAGTFDHRRADRLVAPFFDLPDSTCDLALLERLTDLAPHLTCAALLDALARRIEAEVRPCHAARRALILQATAPATADTCIGRREPVRALRIAGQDRALLRLLALRLGRLQTERPLLRTDCPSVDDLRAAFPGRAIPQMMRRAA</sequence>
<keyword evidence="3" id="KW-1185">Reference proteome</keyword>
<keyword evidence="1" id="KW-0472">Membrane</keyword>
<dbReference type="EMBL" id="OAOQ01000004">
    <property type="protein sequence ID" value="SNX69399.1"/>
    <property type="molecule type" value="Genomic_DNA"/>
</dbReference>
<organism evidence="2 3">
    <name type="scientific">Cereibacter ovatus</name>
    <dbReference type="NCBI Taxonomy" id="439529"/>
    <lineage>
        <taxon>Bacteria</taxon>
        <taxon>Pseudomonadati</taxon>
        <taxon>Pseudomonadota</taxon>
        <taxon>Alphaproteobacteria</taxon>
        <taxon>Rhodobacterales</taxon>
        <taxon>Paracoccaceae</taxon>
        <taxon>Cereibacter</taxon>
    </lineage>
</organism>
<accession>A0A285CPB4</accession>
<evidence type="ECO:0000313" key="3">
    <source>
        <dbReference type="Proteomes" id="UP000219467"/>
    </source>
</evidence>
<keyword evidence="1" id="KW-0812">Transmembrane</keyword>